<dbReference type="PANTHER" id="PTHR43214:SF24">
    <property type="entry name" value="TRANSCRIPTIONAL REGULATORY PROTEIN NARL-RELATED"/>
    <property type="match status" value="1"/>
</dbReference>
<dbReference type="InterPro" id="IPR016032">
    <property type="entry name" value="Sig_transdc_resp-reg_C-effctor"/>
</dbReference>
<protein>
    <submittedName>
        <fullName evidence="8">Response regulator transcription factor</fullName>
    </submittedName>
</protein>
<keyword evidence="2" id="KW-0805">Transcription regulation</keyword>
<dbReference type="Pfam" id="PF00072">
    <property type="entry name" value="Response_reg"/>
    <property type="match status" value="1"/>
</dbReference>
<dbReference type="InterPro" id="IPR011006">
    <property type="entry name" value="CheY-like_superfamily"/>
</dbReference>
<dbReference type="CDD" id="cd17535">
    <property type="entry name" value="REC_NarL-like"/>
    <property type="match status" value="1"/>
</dbReference>
<accession>A0ABS7QAI1</accession>
<sequence length="221" mass="22853">MTIRVVLADDQPLVRAGLRALIADAPGIEVAGEAGTGREAVTLTRETRPDVVLMDLRLPDLDGVEATRIITGEPGADGVRVLVLSTVGDGHQVYAALRAGASGFVVTNGPADDVLTAIRVVAAGDALVAPSVTRRLVAGLAVRLEPSPAARASTGSLTERERAVLILVGHGLSDAEIAAELNISLSATRTEVTRLTVLLAARDRVHLLITAHEAALVPRPA</sequence>
<evidence type="ECO:0000256" key="3">
    <source>
        <dbReference type="ARBA" id="ARBA00023125"/>
    </source>
</evidence>
<dbReference type="SMART" id="SM00421">
    <property type="entry name" value="HTH_LUXR"/>
    <property type="match status" value="1"/>
</dbReference>
<dbReference type="PROSITE" id="PS50110">
    <property type="entry name" value="RESPONSE_REGULATORY"/>
    <property type="match status" value="1"/>
</dbReference>
<dbReference type="PROSITE" id="PS50043">
    <property type="entry name" value="HTH_LUXR_2"/>
    <property type="match status" value="1"/>
</dbReference>
<evidence type="ECO:0000313" key="9">
    <source>
        <dbReference type="Proteomes" id="UP000778578"/>
    </source>
</evidence>
<feature type="modified residue" description="4-aspartylphosphate" evidence="5">
    <location>
        <position position="55"/>
    </location>
</feature>
<evidence type="ECO:0000313" key="8">
    <source>
        <dbReference type="EMBL" id="MBY8880164.1"/>
    </source>
</evidence>
<keyword evidence="3" id="KW-0238">DNA-binding</keyword>
<dbReference type="SUPFAM" id="SSF46894">
    <property type="entry name" value="C-terminal effector domain of the bipartite response regulators"/>
    <property type="match status" value="1"/>
</dbReference>
<evidence type="ECO:0000256" key="4">
    <source>
        <dbReference type="ARBA" id="ARBA00023163"/>
    </source>
</evidence>
<feature type="domain" description="HTH luxR-type" evidence="6">
    <location>
        <begin position="150"/>
        <end position="215"/>
    </location>
</feature>
<evidence type="ECO:0000259" key="7">
    <source>
        <dbReference type="PROSITE" id="PS50110"/>
    </source>
</evidence>
<dbReference type="Pfam" id="PF00196">
    <property type="entry name" value="GerE"/>
    <property type="match status" value="1"/>
</dbReference>
<dbReference type="SUPFAM" id="SSF52172">
    <property type="entry name" value="CheY-like"/>
    <property type="match status" value="1"/>
</dbReference>
<proteinExistence type="predicted"/>
<dbReference type="InterPro" id="IPR058245">
    <property type="entry name" value="NreC/VraR/RcsB-like_REC"/>
</dbReference>
<keyword evidence="1 5" id="KW-0597">Phosphoprotein</keyword>
<dbReference type="Proteomes" id="UP000778578">
    <property type="component" value="Unassembled WGS sequence"/>
</dbReference>
<organism evidence="8 9">
    <name type="scientific">Actinacidiphila acidipaludis</name>
    <dbReference type="NCBI Taxonomy" id="2873382"/>
    <lineage>
        <taxon>Bacteria</taxon>
        <taxon>Bacillati</taxon>
        <taxon>Actinomycetota</taxon>
        <taxon>Actinomycetes</taxon>
        <taxon>Kitasatosporales</taxon>
        <taxon>Streptomycetaceae</taxon>
        <taxon>Actinacidiphila</taxon>
    </lineage>
</organism>
<dbReference type="InterPro" id="IPR001789">
    <property type="entry name" value="Sig_transdc_resp-reg_receiver"/>
</dbReference>
<dbReference type="SMART" id="SM00448">
    <property type="entry name" value="REC"/>
    <property type="match status" value="1"/>
</dbReference>
<comment type="caution">
    <text evidence="8">The sequence shown here is derived from an EMBL/GenBank/DDBJ whole genome shotgun (WGS) entry which is preliminary data.</text>
</comment>
<dbReference type="EMBL" id="JAINZZ010000028">
    <property type="protein sequence ID" value="MBY8880164.1"/>
    <property type="molecule type" value="Genomic_DNA"/>
</dbReference>
<evidence type="ECO:0000256" key="1">
    <source>
        <dbReference type="ARBA" id="ARBA00022553"/>
    </source>
</evidence>
<dbReference type="RefSeq" id="WP_222964920.1">
    <property type="nucleotide sequence ID" value="NZ_JAINZZ010000028.1"/>
</dbReference>
<evidence type="ECO:0000256" key="5">
    <source>
        <dbReference type="PROSITE-ProRule" id="PRU00169"/>
    </source>
</evidence>
<evidence type="ECO:0000259" key="6">
    <source>
        <dbReference type="PROSITE" id="PS50043"/>
    </source>
</evidence>
<gene>
    <name evidence="8" type="ORF">K7862_21375</name>
</gene>
<keyword evidence="4" id="KW-0804">Transcription</keyword>
<dbReference type="Gene3D" id="3.40.50.2300">
    <property type="match status" value="1"/>
</dbReference>
<feature type="domain" description="Response regulatory" evidence="7">
    <location>
        <begin position="4"/>
        <end position="122"/>
    </location>
</feature>
<dbReference type="InterPro" id="IPR000792">
    <property type="entry name" value="Tscrpt_reg_LuxR_C"/>
</dbReference>
<dbReference type="PANTHER" id="PTHR43214">
    <property type="entry name" value="TWO-COMPONENT RESPONSE REGULATOR"/>
    <property type="match status" value="1"/>
</dbReference>
<dbReference type="InterPro" id="IPR039420">
    <property type="entry name" value="WalR-like"/>
</dbReference>
<name>A0ABS7QAI1_9ACTN</name>
<dbReference type="PRINTS" id="PR00038">
    <property type="entry name" value="HTHLUXR"/>
</dbReference>
<keyword evidence="9" id="KW-1185">Reference proteome</keyword>
<evidence type="ECO:0000256" key="2">
    <source>
        <dbReference type="ARBA" id="ARBA00023015"/>
    </source>
</evidence>
<reference evidence="8 9" key="1">
    <citation type="submission" date="2021-08" db="EMBL/GenBank/DDBJ databases">
        <title>WGS of actinomycetes from Thailand.</title>
        <authorList>
            <person name="Thawai C."/>
        </authorList>
    </citation>
    <scope>NUCLEOTIDE SEQUENCE [LARGE SCALE GENOMIC DNA]</scope>
    <source>
        <strain evidence="8 9">PLK6-54</strain>
    </source>
</reference>